<organism evidence="2 3">
    <name type="scientific">Araneus ventricosus</name>
    <name type="common">Orbweaver spider</name>
    <name type="synonym">Epeira ventricosa</name>
    <dbReference type="NCBI Taxonomy" id="182803"/>
    <lineage>
        <taxon>Eukaryota</taxon>
        <taxon>Metazoa</taxon>
        <taxon>Ecdysozoa</taxon>
        <taxon>Arthropoda</taxon>
        <taxon>Chelicerata</taxon>
        <taxon>Arachnida</taxon>
        <taxon>Araneae</taxon>
        <taxon>Araneomorphae</taxon>
        <taxon>Entelegynae</taxon>
        <taxon>Araneoidea</taxon>
        <taxon>Araneidae</taxon>
        <taxon>Araneus</taxon>
    </lineage>
</organism>
<sequence>MSASLRKNVESLIFPKMNVLQTKSQKRVAEQEMETGQLRNTFSKETKTKEVEQFRISKVLATCVSKSRNSDVTARTNETVNQLKIINKKKRLQRKKISDVQSPGTSICSSINDTKIKFVTKISKRPSKTKDTGKISVGKFSLHSTEMGKSNTVRYNGMSFLESKIKISKTKGLVRPSKNNFSINAIGEYHFLHPVVNSKEKGNEVLYTISQVKCQEYGSKVFSIKKESDVGKEFLEVVDFGSEQENESSFREADNAVIQEDELIPD</sequence>
<dbReference type="Proteomes" id="UP000499080">
    <property type="component" value="Unassembled WGS sequence"/>
</dbReference>
<gene>
    <name evidence="2" type="ORF">AVEN_167898_1</name>
</gene>
<evidence type="ECO:0000313" key="2">
    <source>
        <dbReference type="EMBL" id="GBM80594.1"/>
    </source>
</evidence>
<reference evidence="2 3" key="1">
    <citation type="journal article" date="2019" name="Sci. Rep.">
        <title>Orb-weaving spider Araneus ventricosus genome elucidates the spidroin gene catalogue.</title>
        <authorList>
            <person name="Kono N."/>
            <person name="Nakamura H."/>
            <person name="Ohtoshi R."/>
            <person name="Moran D.A.P."/>
            <person name="Shinohara A."/>
            <person name="Yoshida Y."/>
            <person name="Fujiwara M."/>
            <person name="Mori M."/>
            <person name="Tomita M."/>
            <person name="Arakawa K."/>
        </authorList>
    </citation>
    <scope>NUCLEOTIDE SEQUENCE [LARGE SCALE GENOMIC DNA]</scope>
</reference>
<feature type="region of interest" description="Disordered" evidence="1">
    <location>
        <begin position="243"/>
        <end position="266"/>
    </location>
</feature>
<comment type="caution">
    <text evidence="2">The sequence shown here is derived from an EMBL/GenBank/DDBJ whole genome shotgun (WGS) entry which is preliminary data.</text>
</comment>
<dbReference type="EMBL" id="BGPR01002893">
    <property type="protein sequence ID" value="GBM80594.1"/>
    <property type="molecule type" value="Genomic_DNA"/>
</dbReference>
<name>A0A4Y2ISL3_ARAVE</name>
<accession>A0A4Y2ISL3</accession>
<evidence type="ECO:0000256" key="1">
    <source>
        <dbReference type="SAM" id="MobiDB-lite"/>
    </source>
</evidence>
<proteinExistence type="predicted"/>
<evidence type="ECO:0000313" key="3">
    <source>
        <dbReference type="Proteomes" id="UP000499080"/>
    </source>
</evidence>
<dbReference type="AlphaFoldDB" id="A0A4Y2ISL3"/>
<keyword evidence="3" id="KW-1185">Reference proteome</keyword>
<protein>
    <submittedName>
        <fullName evidence="2">Uncharacterized protein</fullName>
    </submittedName>
</protein>